<dbReference type="AlphaFoldDB" id="A0A5E4PDA8"/>
<evidence type="ECO:0008006" key="4">
    <source>
        <dbReference type="Google" id="ProtNLM"/>
    </source>
</evidence>
<dbReference type="RefSeq" id="WP_148337684.1">
    <property type="nucleotide sequence ID" value="NZ_LR699119.1"/>
</dbReference>
<dbReference type="SUPFAM" id="SSF53822">
    <property type="entry name" value="Periplasmic binding protein-like I"/>
    <property type="match status" value="1"/>
</dbReference>
<evidence type="ECO:0000256" key="1">
    <source>
        <dbReference type="SAM" id="SignalP"/>
    </source>
</evidence>
<dbReference type="Proteomes" id="UP000324194">
    <property type="component" value="Chromosome 1"/>
</dbReference>
<dbReference type="CDD" id="cd06325">
    <property type="entry name" value="PBP1_ABC_unchar_transporter"/>
    <property type="match status" value="1"/>
</dbReference>
<evidence type="ECO:0000313" key="2">
    <source>
        <dbReference type="EMBL" id="VVC74880.1"/>
    </source>
</evidence>
<protein>
    <recommendedName>
        <fullName evidence="4">ABC transporter substrate-binding protein</fullName>
    </recommendedName>
</protein>
<organism evidence="2 3">
    <name type="scientific">Aquicella siphonis</name>
    <dbReference type="NCBI Taxonomy" id="254247"/>
    <lineage>
        <taxon>Bacteria</taxon>
        <taxon>Pseudomonadati</taxon>
        <taxon>Pseudomonadota</taxon>
        <taxon>Gammaproteobacteria</taxon>
        <taxon>Legionellales</taxon>
        <taxon>Coxiellaceae</taxon>
        <taxon>Aquicella</taxon>
    </lineage>
</organism>
<name>A0A5E4PDA8_9COXI</name>
<dbReference type="PANTHER" id="PTHR35271:SF1">
    <property type="entry name" value="ABC TRANSPORTER, SUBSTRATE-BINDING LIPOPROTEIN"/>
    <property type="match status" value="1"/>
</dbReference>
<dbReference type="Gene3D" id="3.40.50.2300">
    <property type="match status" value="2"/>
</dbReference>
<feature type="chain" id="PRO_5022734471" description="ABC transporter substrate-binding protein" evidence="1">
    <location>
        <begin position="22"/>
        <end position="326"/>
    </location>
</feature>
<reference evidence="2 3" key="1">
    <citation type="submission" date="2019-08" db="EMBL/GenBank/DDBJ databases">
        <authorList>
            <person name="Guy L."/>
        </authorList>
    </citation>
    <scope>NUCLEOTIDE SEQUENCE [LARGE SCALE GENOMIC DNA]</scope>
    <source>
        <strain evidence="2 3">SGT-108</strain>
    </source>
</reference>
<keyword evidence="1" id="KW-0732">Signal</keyword>
<dbReference type="OrthoDB" id="9776955at2"/>
<dbReference type="EMBL" id="LR699119">
    <property type="protein sequence ID" value="VVC74880.1"/>
    <property type="molecule type" value="Genomic_DNA"/>
</dbReference>
<proteinExistence type="predicted"/>
<gene>
    <name evidence="2" type="ORF">AQUSIP_01540</name>
</gene>
<dbReference type="PANTHER" id="PTHR35271">
    <property type="entry name" value="ABC TRANSPORTER, SUBSTRATE-BINDING LIPOPROTEIN-RELATED"/>
    <property type="match status" value="1"/>
</dbReference>
<sequence length="326" mass="35054">MTVFSNMIKILFLTFFAAALAGCKASANEKKIGIIVPIEHKAMDEIVDGFTKTLSAKSSYPLRFKVANAQADMNLQRAIIQQMKSEGYDMIVPIGSDATQMSVSSIQKQPIVSLASSLTQQDRSRLKTCNIAVVHDEISAERLLQFIHQAYPEMQRIVLIHSAADKVFPEVEAAVTAGKNTGITIKPVMVPTLNELYGTANNLPADAQGILVLKDSLIVSGISTLEKAAAKQQIPLITSDQGSVQDGAGFALGVHERDIGVEGANLAAAILSGKNPCSLPITTMSKLTVFVNNSSLDQEKQSFAPIQSAAEKLHYTLEPVNKTDRS</sequence>
<dbReference type="KEGG" id="asip:AQUSIP_01540"/>
<keyword evidence="3" id="KW-1185">Reference proteome</keyword>
<feature type="signal peptide" evidence="1">
    <location>
        <begin position="1"/>
        <end position="21"/>
    </location>
</feature>
<dbReference type="InterPro" id="IPR007487">
    <property type="entry name" value="ABC_transpt-TYRBP-like"/>
</dbReference>
<dbReference type="Pfam" id="PF04392">
    <property type="entry name" value="ABC_sub_bind"/>
    <property type="match status" value="1"/>
</dbReference>
<evidence type="ECO:0000313" key="3">
    <source>
        <dbReference type="Proteomes" id="UP000324194"/>
    </source>
</evidence>
<dbReference type="InterPro" id="IPR028082">
    <property type="entry name" value="Peripla_BP_I"/>
</dbReference>
<accession>A0A5E4PDA8</accession>